<dbReference type="HOGENOM" id="CLU_910068_0_0_1"/>
<reference evidence="7" key="1">
    <citation type="submission" date="2011-08" db="EMBL/GenBank/DDBJ databases">
        <authorList>
            <person name="Rombauts S."/>
        </authorList>
    </citation>
    <scope>NUCLEOTIDE SEQUENCE</scope>
    <source>
        <strain evidence="7">London</strain>
    </source>
</reference>
<dbReference type="SMART" id="SM00614">
    <property type="entry name" value="ZnF_BED"/>
    <property type="match status" value="1"/>
</dbReference>
<dbReference type="OrthoDB" id="1607513at2759"/>
<gene>
    <name evidence="6" type="primary">107369698</name>
</gene>
<evidence type="ECO:0000256" key="1">
    <source>
        <dbReference type="ARBA" id="ARBA00022723"/>
    </source>
</evidence>
<proteinExistence type="predicted"/>
<keyword evidence="2 4" id="KW-0863">Zinc-finger</keyword>
<dbReference type="AlphaFoldDB" id="T1JQC2"/>
<reference evidence="6" key="2">
    <citation type="submission" date="2015-06" db="UniProtKB">
        <authorList>
            <consortium name="EnsemblMetazoa"/>
        </authorList>
    </citation>
    <scope>IDENTIFICATION</scope>
</reference>
<dbReference type="PROSITE" id="PS50808">
    <property type="entry name" value="ZF_BED"/>
    <property type="match status" value="1"/>
</dbReference>
<dbReference type="InterPro" id="IPR003656">
    <property type="entry name" value="Znf_BED"/>
</dbReference>
<organism evidence="6 7">
    <name type="scientific">Tetranychus urticae</name>
    <name type="common">Two-spotted spider mite</name>
    <dbReference type="NCBI Taxonomy" id="32264"/>
    <lineage>
        <taxon>Eukaryota</taxon>
        <taxon>Metazoa</taxon>
        <taxon>Ecdysozoa</taxon>
        <taxon>Arthropoda</taxon>
        <taxon>Chelicerata</taxon>
        <taxon>Arachnida</taxon>
        <taxon>Acari</taxon>
        <taxon>Acariformes</taxon>
        <taxon>Trombidiformes</taxon>
        <taxon>Prostigmata</taxon>
        <taxon>Eleutherengona</taxon>
        <taxon>Raphignathae</taxon>
        <taxon>Tetranychoidea</taxon>
        <taxon>Tetranychidae</taxon>
        <taxon>Tetranychus</taxon>
    </lineage>
</organism>
<keyword evidence="3" id="KW-0862">Zinc</keyword>
<accession>T1JQC2</accession>
<dbReference type="InterPro" id="IPR036236">
    <property type="entry name" value="Znf_C2H2_sf"/>
</dbReference>
<dbReference type="Gene3D" id="1.10.10.1070">
    <property type="entry name" value="Zinc finger, BED domain-containing"/>
    <property type="match status" value="1"/>
</dbReference>
<dbReference type="EnsemblMetazoa" id="tetur01g02700.1">
    <property type="protein sequence ID" value="tetur01g02700.1"/>
    <property type="gene ID" value="tetur01g02700"/>
</dbReference>
<dbReference type="InterPro" id="IPR053031">
    <property type="entry name" value="Cuticle_assoc_protein"/>
</dbReference>
<dbReference type="GO" id="GO:0005634">
    <property type="term" value="C:nucleus"/>
    <property type="evidence" value="ECO:0007669"/>
    <property type="project" value="TreeGrafter"/>
</dbReference>
<keyword evidence="7" id="KW-1185">Reference proteome</keyword>
<dbReference type="GO" id="GO:1990837">
    <property type="term" value="F:sequence-specific double-stranded DNA binding"/>
    <property type="evidence" value="ECO:0007669"/>
    <property type="project" value="TreeGrafter"/>
</dbReference>
<sequence>MKRQMEAPLDNSFWLVNTEQKICKNENKTRLDHYHFIMSTAEDDISEQNQYPVESTNMKLVKVVPLPHARSEVWAYFGFIAGDDGEIQDKKKVVCKLCATTLSYSGNTTNLFTHLKALHPEATPAKLAPTSKPIRGKKGKFKFIGYQAGDSVDNENPQEYIVRAITFGENESSSMPVSFLEDDTQLNTTEQQNSDANAVDSIILSSSTSLPNMDTSNAEVDTSNEVSPENVPLLSCDDITNAIVNMLVEDCRPICLTQGKGFAALIKFLAPGYKIPDSPKLKTLVKKRHKEIQRTLILRGLNDEDQ</sequence>
<dbReference type="KEGG" id="tut:107369698"/>
<dbReference type="EMBL" id="CAEY01000437">
    <property type="status" value="NOT_ANNOTATED_CDS"/>
    <property type="molecule type" value="Genomic_DNA"/>
</dbReference>
<evidence type="ECO:0000259" key="5">
    <source>
        <dbReference type="PROSITE" id="PS50808"/>
    </source>
</evidence>
<dbReference type="eggNOG" id="KOG1121">
    <property type="taxonomic scope" value="Eukaryota"/>
</dbReference>
<dbReference type="PANTHER" id="PTHR34396:SF25">
    <property type="entry name" value="BOUNDARY ELEMENT ASSOCIATED FACTOR"/>
    <property type="match status" value="1"/>
</dbReference>
<evidence type="ECO:0000256" key="4">
    <source>
        <dbReference type="PROSITE-ProRule" id="PRU00027"/>
    </source>
</evidence>
<protein>
    <recommendedName>
        <fullName evidence="5">BED-type domain-containing protein</fullName>
    </recommendedName>
</protein>
<keyword evidence="1" id="KW-0479">Metal-binding</keyword>
<dbReference type="PANTHER" id="PTHR34396">
    <property type="entry name" value="OS03G0264950 PROTEIN-RELATED"/>
    <property type="match status" value="1"/>
</dbReference>
<evidence type="ECO:0000256" key="3">
    <source>
        <dbReference type="ARBA" id="ARBA00022833"/>
    </source>
</evidence>
<feature type="domain" description="BED-type" evidence="5">
    <location>
        <begin position="68"/>
        <end position="126"/>
    </location>
</feature>
<dbReference type="SUPFAM" id="SSF57667">
    <property type="entry name" value="beta-beta-alpha zinc fingers"/>
    <property type="match status" value="1"/>
</dbReference>
<evidence type="ECO:0000313" key="6">
    <source>
        <dbReference type="EnsemblMetazoa" id="tetur01g02700.1"/>
    </source>
</evidence>
<name>T1JQC2_TETUR</name>
<dbReference type="Pfam" id="PF02892">
    <property type="entry name" value="zf-BED"/>
    <property type="match status" value="1"/>
</dbReference>
<dbReference type="SUPFAM" id="SSF140996">
    <property type="entry name" value="Hermes dimerisation domain"/>
    <property type="match status" value="1"/>
</dbReference>
<dbReference type="GO" id="GO:0008270">
    <property type="term" value="F:zinc ion binding"/>
    <property type="evidence" value="ECO:0007669"/>
    <property type="project" value="UniProtKB-KW"/>
</dbReference>
<evidence type="ECO:0000256" key="2">
    <source>
        <dbReference type="ARBA" id="ARBA00022771"/>
    </source>
</evidence>
<dbReference type="Proteomes" id="UP000015104">
    <property type="component" value="Unassembled WGS sequence"/>
</dbReference>
<evidence type="ECO:0000313" key="7">
    <source>
        <dbReference type="Proteomes" id="UP000015104"/>
    </source>
</evidence>
<dbReference type="GO" id="GO:0006357">
    <property type="term" value="P:regulation of transcription by RNA polymerase II"/>
    <property type="evidence" value="ECO:0007669"/>
    <property type="project" value="TreeGrafter"/>
</dbReference>
<dbReference type="OMA" id="CKLCATT"/>